<evidence type="ECO:0000256" key="7">
    <source>
        <dbReference type="ARBA" id="ARBA00023004"/>
    </source>
</evidence>
<dbReference type="CDD" id="cd01335">
    <property type="entry name" value="Radical_SAM"/>
    <property type="match status" value="1"/>
</dbReference>
<evidence type="ECO:0000256" key="2">
    <source>
        <dbReference type="ARBA" id="ARBA00009777"/>
    </source>
</evidence>
<dbReference type="PANTHER" id="PTHR30352">
    <property type="entry name" value="PYRUVATE FORMATE-LYASE-ACTIVATING ENZYME"/>
    <property type="match status" value="1"/>
</dbReference>
<evidence type="ECO:0000256" key="3">
    <source>
        <dbReference type="ARBA" id="ARBA00022485"/>
    </source>
</evidence>
<dbReference type="AlphaFoldDB" id="A0A9D1F8H6"/>
<feature type="domain" description="4Fe-4S ferredoxin-type" evidence="10">
    <location>
        <begin position="37"/>
        <end position="65"/>
    </location>
</feature>
<evidence type="ECO:0000256" key="4">
    <source>
        <dbReference type="ARBA" id="ARBA00022691"/>
    </source>
</evidence>
<comment type="caution">
    <text evidence="12">The sequence shown here is derived from an EMBL/GenBank/DDBJ whole genome shotgun (WGS) entry which is preliminary data.</text>
</comment>
<evidence type="ECO:0000256" key="6">
    <source>
        <dbReference type="ARBA" id="ARBA00023002"/>
    </source>
</evidence>
<dbReference type="InterPro" id="IPR058240">
    <property type="entry name" value="rSAM_sf"/>
</dbReference>
<feature type="domain" description="Radical SAM core" evidence="11">
    <location>
        <begin position="15"/>
        <end position="274"/>
    </location>
</feature>
<dbReference type="InterPro" id="IPR012839">
    <property type="entry name" value="Organic_radical_activase"/>
</dbReference>
<comment type="catalytic activity">
    <reaction evidence="9">
        <text>glycyl-[protein] + reduced [flavodoxin] + S-adenosyl-L-methionine = glycin-2-yl radical-[protein] + semiquinone [flavodoxin] + 5'-deoxyadenosine + L-methionine + H(+)</text>
        <dbReference type="Rhea" id="RHEA:61976"/>
        <dbReference type="Rhea" id="RHEA-COMP:10622"/>
        <dbReference type="Rhea" id="RHEA-COMP:14480"/>
        <dbReference type="Rhea" id="RHEA-COMP:15993"/>
        <dbReference type="Rhea" id="RHEA-COMP:15994"/>
        <dbReference type="ChEBI" id="CHEBI:15378"/>
        <dbReference type="ChEBI" id="CHEBI:17319"/>
        <dbReference type="ChEBI" id="CHEBI:29947"/>
        <dbReference type="ChEBI" id="CHEBI:32722"/>
        <dbReference type="ChEBI" id="CHEBI:57618"/>
        <dbReference type="ChEBI" id="CHEBI:57844"/>
        <dbReference type="ChEBI" id="CHEBI:59789"/>
        <dbReference type="ChEBI" id="CHEBI:140311"/>
    </reaction>
</comment>
<evidence type="ECO:0000256" key="5">
    <source>
        <dbReference type="ARBA" id="ARBA00022723"/>
    </source>
</evidence>
<keyword evidence="6" id="KW-0560">Oxidoreductase</keyword>
<dbReference type="InterPro" id="IPR007197">
    <property type="entry name" value="rSAM"/>
</dbReference>
<evidence type="ECO:0000256" key="9">
    <source>
        <dbReference type="ARBA" id="ARBA00047365"/>
    </source>
</evidence>
<keyword evidence="5" id="KW-0479">Metal-binding</keyword>
<dbReference type="NCBIfam" id="TIGR04041">
    <property type="entry name" value="activase_YjjW"/>
    <property type="match status" value="1"/>
</dbReference>
<dbReference type="InterPro" id="IPR001989">
    <property type="entry name" value="Radical_activat_CS"/>
</dbReference>
<dbReference type="PIRSF" id="PIRSF000371">
    <property type="entry name" value="PFL_act_enz"/>
    <property type="match status" value="1"/>
</dbReference>
<keyword evidence="3" id="KW-0004">4Fe-4S</keyword>
<dbReference type="InterPro" id="IPR023912">
    <property type="entry name" value="YjjW_bact"/>
</dbReference>
<dbReference type="InterPro" id="IPR040074">
    <property type="entry name" value="BssD/PflA/YjjW"/>
</dbReference>
<proteinExistence type="inferred from homology"/>
<evidence type="ECO:0000259" key="11">
    <source>
        <dbReference type="PROSITE" id="PS51918"/>
    </source>
</evidence>
<protein>
    <submittedName>
        <fullName evidence="12">YjjW family glycine radical enzyme activase</fullName>
    </submittedName>
</protein>
<dbReference type="Proteomes" id="UP000886741">
    <property type="component" value="Unassembled WGS sequence"/>
</dbReference>
<dbReference type="Gene3D" id="3.30.70.20">
    <property type="match status" value="1"/>
</dbReference>
<dbReference type="PANTHER" id="PTHR30352:SF13">
    <property type="entry name" value="GLYCYL-RADICAL ENZYME ACTIVATING ENZYME YJJW-RELATED"/>
    <property type="match status" value="1"/>
</dbReference>
<comment type="similarity">
    <text evidence="2">Belongs to the organic radical-activating enzymes family.</text>
</comment>
<dbReference type="PROSITE" id="PS01087">
    <property type="entry name" value="RADICAL_ACTIVATING"/>
    <property type="match status" value="1"/>
</dbReference>
<dbReference type="PROSITE" id="PS51918">
    <property type="entry name" value="RADICAL_SAM"/>
    <property type="match status" value="1"/>
</dbReference>
<keyword evidence="7" id="KW-0408">Iron</keyword>
<dbReference type="GO" id="GO:0046872">
    <property type="term" value="F:metal ion binding"/>
    <property type="evidence" value="ECO:0007669"/>
    <property type="project" value="UniProtKB-KW"/>
</dbReference>
<dbReference type="SUPFAM" id="SSF54862">
    <property type="entry name" value="4Fe-4S ferredoxins"/>
    <property type="match status" value="1"/>
</dbReference>
<keyword evidence="4" id="KW-0949">S-adenosyl-L-methionine</keyword>
<reference evidence="12" key="2">
    <citation type="journal article" date="2021" name="PeerJ">
        <title>Extensive microbial diversity within the chicken gut microbiome revealed by metagenomics and culture.</title>
        <authorList>
            <person name="Gilroy R."/>
            <person name="Ravi A."/>
            <person name="Getino M."/>
            <person name="Pursley I."/>
            <person name="Horton D.L."/>
            <person name="Alikhan N.F."/>
            <person name="Baker D."/>
            <person name="Gharbi K."/>
            <person name="Hall N."/>
            <person name="Watson M."/>
            <person name="Adriaenssens E.M."/>
            <person name="Foster-Nyarko E."/>
            <person name="Jarju S."/>
            <person name="Secka A."/>
            <person name="Antonio M."/>
            <person name="Oren A."/>
            <person name="Chaudhuri R.R."/>
            <person name="La Ragione R."/>
            <person name="Hildebrand F."/>
            <person name="Pallen M.J."/>
        </authorList>
    </citation>
    <scope>NUCLEOTIDE SEQUENCE</scope>
    <source>
        <strain evidence="12">ChiBcec16-1751</strain>
    </source>
</reference>
<reference evidence="12" key="1">
    <citation type="submission" date="2020-10" db="EMBL/GenBank/DDBJ databases">
        <authorList>
            <person name="Gilroy R."/>
        </authorList>
    </citation>
    <scope>NUCLEOTIDE SEQUENCE</scope>
    <source>
        <strain evidence="12">ChiBcec16-1751</strain>
    </source>
</reference>
<dbReference type="Pfam" id="PF04055">
    <property type="entry name" value="Radical_SAM"/>
    <property type="match status" value="1"/>
</dbReference>
<dbReference type="InterPro" id="IPR013785">
    <property type="entry name" value="Aldolase_TIM"/>
</dbReference>
<name>A0A9D1F8H6_9FIRM</name>
<dbReference type="InterPro" id="IPR034457">
    <property type="entry name" value="Organic_radical-activating"/>
</dbReference>
<dbReference type="SFLD" id="SFLDG01118">
    <property type="entry name" value="activating_enzymes__group_2"/>
    <property type="match status" value="1"/>
</dbReference>
<comment type="cofactor">
    <cofactor evidence="1">
        <name>[4Fe-4S] cluster</name>
        <dbReference type="ChEBI" id="CHEBI:49883"/>
    </cofactor>
</comment>
<organism evidence="12 13">
    <name type="scientific">Candidatus Avoscillospira avistercoris</name>
    <dbReference type="NCBI Taxonomy" id="2840707"/>
    <lineage>
        <taxon>Bacteria</taxon>
        <taxon>Bacillati</taxon>
        <taxon>Bacillota</taxon>
        <taxon>Clostridia</taxon>
        <taxon>Eubacteriales</taxon>
        <taxon>Oscillospiraceae</taxon>
        <taxon>Oscillospiraceae incertae sedis</taxon>
        <taxon>Candidatus Avoscillospira</taxon>
    </lineage>
</organism>
<keyword evidence="8" id="KW-0411">Iron-sulfur</keyword>
<dbReference type="SUPFAM" id="SSF102114">
    <property type="entry name" value="Radical SAM enzymes"/>
    <property type="match status" value="1"/>
</dbReference>
<evidence type="ECO:0000259" key="10">
    <source>
        <dbReference type="PROSITE" id="PS51379"/>
    </source>
</evidence>
<dbReference type="SFLD" id="SFLDS00029">
    <property type="entry name" value="Radical_SAM"/>
    <property type="match status" value="1"/>
</dbReference>
<evidence type="ECO:0000256" key="8">
    <source>
        <dbReference type="ARBA" id="ARBA00023014"/>
    </source>
</evidence>
<dbReference type="EMBL" id="DVJJ01000058">
    <property type="protein sequence ID" value="HIS64457.1"/>
    <property type="molecule type" value="Genomic_DNA"/>
</dbReference>
<evidence type="ECO:0000313" key="12">
    <source>
        <dbReference type="EMBL" id="HIS64457.1"/>
    </source>
</evidence>
<evidence type="ECO:0000313" key="13">
    <source>
        <dbReference type="Proteomes" id="UP000886741"/>
    </source>
</evidence>
<dbReference type="Gene3D" id="3.20.20.70">
    <property type="entry name" value="Aldolase class I"/>
    <property type="match status" value="1"/>
</dbReference>
<dbReference type="PROSITE" id="PS51379">
    <property type="entry name" value="4FE4S_FER_2"/>
    <property type="match status" value="2"/>
</dbReference>
<dbReference type="Pfam" id="PF00037">
    <property type="entry name" value="Fer4"/>
    <property type="match status" value="1"/>
</dbReference>
<dbReference type="PROSITE" id="PS00198">
    <property type="entry name" value="4FE4S_FER_1"/>
    <property type="match status" value="2"/>
</dbReference>
<dbReference type="GO" id="GO:0051539">
    <property type="term" value="F:4 iron, 4 sulfur cluster binding"/>
    <property type="evidence" value="ECO:0007669"/>
    <property type="project" value="UniProtKB-KW"/>
</dbReference>
<accession>A0A9D1F8H6</accession>
<dbReference type="SFLD" id="SFLDF00392">
    <property type="entry name" value="YjjI_activase"/>
    <property type="match status" value="1"/>
</dbReference>
<dbReference type="InterPro" id="IPR017900">
    <property type="entry name" value="4Fe4S_Fe_S_CS"/>
</dbReference>
<dbReference type="InterPro" id="IPR017896">
    <property type="entry name" value="4Fe4S_Fe-S-bd"/>
</dbReference>
<dbReference type="SFLD" id="SFLDG01066">
    <property type="entry name" value="organic_radical-activating_enz"/>
    <property type="match status" value="1"/>
</dbReference>
<gene>
    <name evidence="12" type="primary">yjjW</name>
    <name evidence="12" type="ORF">IAA83_03675</name>
</gene>
<feature type="domain" description="4Fe-4S ferredoxin-type" evidence="10">
    <location>
        <begin position="67"/>
        <end position="95"/>
    </location>
</feature>
<evidence type="ECO:0000256" key="1">
    <source>
        <dbReference type="ARBA" id="ARBA00001966"/>
    </source>
</evidence>
<dbReference type="GO" id="GO:0016491">
    <property type="term" value="F:oxidoreductase activity"/>
    <property type="evidence" value="ECO:0007669"/>
    <property type="project" value="UniProtKB-KW"/>
</dbReference>
<sequence>MNKAPVNRILPYSVVDGPGNRVAIFLQGCNLRCAYCHNPETQTLCTACGRCVPVCPKGALEQTETGIHWHPERCCKCDRCIQTCPQCSDPRVQWMTPEMVMEQVRRSIPFIRGITVSGGECTLYPAFLAELFTLAHAEGLTCLLDSNGMCDLSAAPALMRVCDGVMLDVKAWDSRVHQALTAMPNEMVKKNLRYLAEHGLLTELRVVNLPGQVDVEAVLQGIPALLGREIVADIPLKLIRFRPMGVRGPAAQLSSPAKAEMEHWAQVAAGEGFHRVIIL</sequence>